<protein>
    <submittedName>
        <fullName evidence="1">Uncharacterized protein</fullName>
    </submittedName>
</protein>
<dbReference type="RefSeq" id="WP_344870642.1">
    <property type="nucleotide sequence ID" value="NZ_BAABDV010000001.1"/>
</dbReference>
<sequence>MTLALARIEKALDRIDTASSQGKASDKPAMAALVARHEALRESVSGSLADLDALIGKLER</sequence>
<comment type="caution">
    <text evidence="1">The sequence shown here is derived from an EMBL/GenBank/DDBJ whole genome shotgun (WGS) entry which is preliminary data.</text>
</comment>
<accession>A0A844Y7B7</accession>
<gene>
    <name evidence="1" type="ORF">GRI47_04065</name>
</gene>
<evidence type="ECO:0000313" key="2">
    <source>
        <dbReference type="Proteomes" id="UP000430272"/>
    </source>
</evidence>
<dbReference type="Proteomes" id="UP000430272">
    <property type="component" value="Unassembled WGS sequence"/>
</dbReference>
<dbReference type="AlphaFoldDB" id="A0A844Y7B7"/>
<reference evidence="1 2" key="1">
    <citation type="submission" date="2019-12" db="EMBL/GenBank/DDBJ databases">
        <title>Genomic-based taxomic classification of the family Erythrobacteraceae.</title>
        <authorList>
            <person name="Xu L."/>
        </authorList>
    </citation>
    <scope>NUCLEOTIDE SEQUENCE [LARGE SCALE GENOMIC DNA]</scope>
    <source>
        <strain evidence="1 2">JCM 17468</strain>
    </source>
</reference>
<organism evidence="1 2">
    <name type="scientific">Qipengyuania pelagi</name>
    <dbReference type="NCBI Taxonomy" id="994320"/>
    <lineage>
        <taxon>Bacteria</taxon>
        <taxon>Pseudomonadati</taxon>
        <taxon>Pseudomonadota</taxon>
        <taxon>Alphaproteobacteria</taxon>
        <taxon>Sphingomonadales</taxon>
        <taxon>Erythrobacteraceae</taxon>
        <taxon>Qipengyuania</taxon>
    </lineage>
</organism>
<proteinExistence type="predicted"/>
<name>A0A844Y7B7_9SPHN</name>
<dbReference type="EMBL" id="WTYD01000001">
    <property type="protein sequence ID" value="MXO53183.1"/>
    <property type="molecule type" value="Genomic_DNA"/>
</dbReference>
<keyword evidence="2" id="KW-1185">Reference proteome</keyword>
<evidence type="ECO:0000313" key="1">
    <source>
        <dbReference type="EMBL" id="MXO53183.1"/>
    </source>
</evidence>